<reference evidence="2" key="1">
    <citation type="submission" date="2011-05" db="EMBL/GenBank/DDBJ databases">
        <authorList>
            <person name="Richards S.R."/>
            <person name="Qu J."/>
            <person name="Jiang H."/>
            <person name="Jhangiani S.N."/>
            <person name="Agravi P."/>
            <person name="Goodspeed R."/>
            <person name="Gross S."/>
            <person name="Mandapat C."/>
            <person name="Jackson L."/>
            <person name="Mathew T."/>
            <person name="Pu L."/>
            <person name="Thornton R."/>
            <person name="Saada N."/>
            <person name="Wilczek-Boney K.B."/>
            <person name="Lee S."/>
            <person name="Kovar C."/>
            <person name="Wu Y."/>
            <person name="Scherer S.E."/>
            <person name="Worley K.C."/>
            <person name="Muzny D.M."/>
            <person name="Gibbs R."/>
        </authorList>
    </citation>
    <scope>NUCLEOTIDE SEQUENCE</scope>
    <source>
        <strain evidence="2">Brora</strain>
    </source>
</reference>
<accession>T1J2V9</accession>
<reference evidence="1" key="2">
    <citation type="submission" date="2015-02" db="UniProtKB">
        <authorList>
            <consortium name="EnsemblMetazoa"/>
        </authorList>
    </citation>
    <scope>IDENTIFICATION</scope>
</reference>
<dbReference type="HOGENOM" id="CLU_1621118_0_0_1"/>
<dbReference type="EnsemblMetazoa" id="SMAR007909-RA">
    <property type="protein sequence ID" value="SMAR007909-PA"/>
    <property type="gene ID" value="SMAR007909"/>
</dbReference>
<evidence type="ECO:0000313" key="1">
    <source>
        <dbReference type="EnsemblMetazoa" id="SMAR007909-PA"/>
    </source>
</evidence>
<protein>
    <submittedName>
        <fullName evidence="1">Uncharacterized protein</fullName>
    </submittedName>
</protein>
<evidence type="ECO:0000313" key="2">
    <source>
        <dbReference type="Proteomes" id="UP000014500"/>
    </source>
</evidence>
<organism evidence="1 2">
    <name type="scientific">Strigamia maritima</name>
    <name type="common">European centipede</name>
    <name type="synonym">Geophilus maritimus</name>
    <dbReference type="NCBI Taxonomy" id="126957"/>
    <lineage>
        <taxon>Eukaryota</taxon>
        <taxon>Metazoa</taxon>
        <taxon>Ecdysozoa</taxon>
        <taxon>Arthropoda</taxon>
        <taxon>Myriapoda</taxon>
        <taxon>Chilopoda</taxon>
        <taxon>Pleurostigmophora</taxon>
        <taxon>Geophilomorpha</taxon>
        <taxon>Linotaeniidae</taxon>
        <taxon>Strigamia</taxon>
    </lineage>
</organism>
<keyword evidence="2" id="KW-1185">Reference proteome</keyword>
<dbReference type="AlphaFoldDB" id="T1J2V9"/>
<name>T1J2V9_STRMM</name>
<proteinExistence type="predicted"/>
<dbReference type="Proteomes" id="UP000014500">
    <property type="component" value="Unassembled WGS sequence"/>
</dbReference>
<sequence>MNLDSSPPPEDMIKSSVSEMLRLQQPKTSNILAKLGLSPRNEKKIQRRTKWFDGDATMDLGSSSTVSSEEIEFAAECKEQRNRLVSSSCQTDLSTLNNLQYLAKTLCLRGVAMKLRTSTRRNSRERSLWILEKLRSRQWRRVKPLPLGNSLPPIYEVDVILEPK</sequence>
<dbReference type="EMBL" id="JH431812">
    <property type="status" value="NOT_ANNOTATED_CDS"/>
    <property type="molecule type" value="Genomic_DNA"/>
</dbReference>